<feature type="region of interest" description="Disordered" evidence="2">
    <location>
        <begin position="251"/>
        <end position="274"/>
    </location>
</feature>
<proteinExistence type="predicted"/>
<reference evidence="3 4" key="1">
    <citation type="submission" date="2017-10" db="EMBL/GenBank/DDBJ databases">
        <title>Draft genome of Longimonas halophila.</title>
        <authorList>
            <person name="Goh K.M."/>
            <person name="Shamsir M.S."/>
            <person name="Lim S.W."/>
        </authorList>
    </citation>
    <scope>NUCLEOTIDE SEQUENCE [LARGE SCALE GENOMIC DNA]</scope>
    <source>
        <strain evidence="3 4">KCTC 42399</strain>
    </source>
</reference>
<dbReference type="EMBL" id="PDEP01000018">
    <property type="protein sequence ID" value="PEN05008.1"/>
    <property type="molecule type" value="Genomic_DNA"/>
</dbReference>
<dbReference type="Proteomes" id="UP000221024">
    <property type="component" value="Unassembled WGS sequence"/>
</dbReference>
<gene>
    <name evidence="3" type="ORF">CRI93_14205</name>
</gene>
<accession>A0A2H3NPS5</accession>
<comment type="caution">
    <text evidence="3">The sequence shown here is derived from an EMBL/GenBank/DDBJ whole genome shotgun (WGS) entry which is preliminary data.</text>
</comment>
<sequence>MLVLLCAAPVAAQDTADASSSDEQWWNPDDPRIGLDAGWYGAESASEHMTLLASDPRPDTFVDPDNPGDLGFANSDIAFRDNYAIVGNFMGFMIYDISDPAQPNLETTVVCPGGQGDVSIYGDLVFMSVEEMRGRVDCGSQGTSGPVDEERFRGVRIFDVSDIAAPQQIAGVQTCRGSHTHTILDSPNDDENLYVYVSGTGPVRHESELEGCSDLPPSEDPETSLFQIEVIQVPLDAPETAKIVNEPRIFQDQETGDPDGLWPGGRHGENTQSTRATNRCHDITVYPEIGRAAGACSGNGILLDITDPANPERIDAVADSNFAFWHSATFSNDGETVLFTDEWGGGVAPRCQADDPRTWGANAFFRRTGDTMEHASYYKIPAPQTETENCVAHNGSLIPVPGRDIKVQAWYQGGVSVFDFTDPSEPYEIAFFDRGPMSDDELQIAGYWSTYWYNGRIYGTEIARGFDVFELEASEHLTENELAAAQLVSYDTFNPQHQPHNEWPADFAVVRAYLDQAERHEALSEDAIAELRTELDRIEAESDASAQQEALETLAADLDDDSERVQRIATAATDLANSL</sequence>
<evidence type="ECO:0000313" key="4">
    <source>
        <dbReference type="Proteomes" id="UP000221024"/>
    </source>
</evidence>
<keyword evidence="4" id="KW-1185">Reference proteome</keyword>
<dbReference type="OrthoDB" id="1521841at2"/>
<feature type="coiled-coil region" evidence="1">
    <location>
        <begin position="514"/>
        <end position="548"/>
    </location>
</feature>
<evidence type="ECO:0000313" key="3">
    <source>
        <dbReference type="EMBL" id="PEN05008.1"/>
    </source>
</evidence>
<organism evidence="3 4">
    <name type="scientific">Longimonas halophila</name>
    <dbReference type="NCBI Taxonomy" id="1469170"/>
    <lineage>
        <taxon>Bacteria</taxon>
        <taxon>Pseudomonadati</taxon>
        <taxon>Rhodothermota</taxon>
        <taxon>Rhodothermia</taxon>
        <taxon>Rhodothermales</taxon>
        <taxon>Salisaetaceae</taxon>
        <taxon>Longimonas</taxon>
    </lineage>
</organism>
<protein>
    <recommendedName>
        <fullName evidence="5">DUF305 domain-containing protein</fullName>
    </recommendedName>
</protein>
<evidence type="ECO:0000256" key="2">
    <source>
        <dbReference type="SAM" id="MobiDB-lite"/>
    </source>
</evidence>
<dbReference type="AlphaFoldDB" id="A0A2H3NPS5"/>
<name>A0A2H3NPS5_9BACT</name>
<evidence type="ECO:0000256" key="1">
    <source>
        <dbReference type="SAM" id="Coils"/>
    </source>
</evidence>
<keyword evidence="1" id="KW-0175">Coiled coil</keyword>
<evidence type="ECO:0008006" key="5">
    <source>
        <dbReference type="Google" id="ProtNLM"/>
    </source>
</evidence>
<dbReference type="InterPro" id="IPR013211">
    <property type="entry name" value="LVIVD"/>
</dbReference>
<dbReference type="Pfam" id="PF08309">
    <property type="entry name" value="LVIVD"/>
    <property type="match status" value="1"/>
</dbReference>